<feature type="compositionally biased region" description="Low complexity" evidence="7">
    <location>
        <begin position="240"/>
        <end position="251"/>
    </location>
</feature>
<keyword evidence="9" id="KW-1185">Reference proteome</keyword>
<evidence type="ECO:0000256" key="3">
    <source>
        <dbReference type="ARBA" id="ARBA00022884"/>
    </source>
</evidence>
<reference evidence="8" key="1">
    <citation type="submission" date="2020-10" db="EMBL/GenBank/DDBJ databases">
        <title>Chromosome-scale genome assembly of the Allis shad, Alosa alosa.</title>
        <authorList>
            <person name="Margot Z."/>
            <person name="Christophe K."/>
            <person name="Cabau C."/>
            <person name="Louis A."/>
            <person name="Berthelot C."/>
            <person name="Parey E."/>
            <person name="Roest Crollius H."/>
            <person name="Montfort J."/>
            <person name="Robinson-Rechavi M."/>
            <person name="Bucao C."/>
            <person name="Bouchez O."/>
            <person name="Gislard M."/>
            <person name="Lluch J."/>
            <person name="Milhes M."/>
            <person name="Lampietro C."/>
            <person name="Lopez Roques C."/>
            <person name="Donnadieu C."/>
            <person name="Braasch I."/>
            <person name="Desvignes T."/>
            <person name="Postlethwait J."/>
            <person name="Bobe J."/>
            <person name="Guiguen Y."/>
        </authorList>
    </citation>
    <scope>NUCLEOTIDE SEQUENCE</scope>
    <source>
        <strain evidence="8">M-15738</strain>
        <tissue evidence="8">Blood</tissue>
    </source>
</reference>
<comment type="subcellular location">
    <subcellularLocation>
        <location evidence="1">Nucleus</location>
    </subcellularLocation>
</comment>
<organism evidence="8 9">
    <name type="scientific">Alosa alosa</name>
    <name type="common">allis shad</name>
    <dbReference type="NCBI Taxonomy" id="278164"/>
    <lineage>
        <taxon>Eukaryota</taxon>
        <taxon>Metazoa</taxon>
        <taxon>Chordata</taxon>
        <taxon>Craniata</taxon>
        <taxon>Vertebrata</taxon>
        <taxon>Euteleostomi</taxon>
        <taxon>Actinopterygii</taxon>
        <taxon>Neopterygii</taxon>
        <taxon>Teleostei</taxon>
        <taxon>Clupei</taxon>
        <taxon>Clupeiformes</taxon>
        <taxon>Clupeoidei</taxon>
        <taxon>Clupeidae</taxon>
        <taxon>Alosa</taxon>
    </lineage>
</organism>
<proteinExistence type="predicted"/>
<dbReference type="EMBL" id="JADWDJ010000024">
    <property type="protein sequence ID" value="KAG5261450.1"/>
    <property type="molecule type" value="Genomic_DNA"/>
</dbReference>
<dbReference type="GO" id="GO:0005634">
    <property type="term" value="C:nucleus"/>
    <property type="evidence" value="ECO:0007669"/>
    <property type="project" value="UniProtKB-SubCell"/>
</dbReference>
<dbReference type="Proteomes" id="UP000823561">
    <property type="component" value="Chromosome 24"/>
</dbReference>
<feature type="compositionally biased region" description="Polar residues" evidence="7">
    <location>
        <begin position="386"/>
        <end position="408"/>
    </location>
</feature>
<dbReference type="GO" id="GO:0003723">
    <property type="term" value="F:RNA binding"/>
    <property type="evidence" value="ECO:0007669"/>
    <property type="project" value="UniProtKB-KW"/>
</dbReference>
<sequence>MAWDRCNQDLVWREIECAALVGEDQPLCPDLPELDLSELDVSDLDDSFLGGLKWYSDQSDVISSQYGNEPSNLFEKIDEEQEANLLAVLTETLDSIPVDEDGLPSFESLADGELKKLLLAPANSQTNYSQYPPGKAPNHAPNQRPRHTHTPLKVEPWLGKRGCVSMRRPCTELLKYLTSVEEATPPATVATSCSSSPSSLSSGSSASSTKKSSFRSSSSSCSSASSPLGHAHLLPQRANPSSLPLPLTPESPTDKGSPLEDKAIERTLSVDISGTPGLTPPTTPPHKPRREEHPFPDSSLPLPPQQTELYAHLRQDGRRGNKRPASRGYGDHDYCQQHSATAVATATTYATAATARLQLSLQTPPPLCPQATPTTQPTPTGPPVSETRTSAPNWTGTSAGDPSKASRTQRLRPLCPTHSPPHRASRSRSPHIHTPSWSRFGSDLSLGRSRSRKSPQSYNRRPRYGTSVEQQDQRPAEFQHNKADGEGQHQHALEERRVLYVGRRPDSTHSELKRRFEVFGEMEECAVNLRDDGCDAWSVLRLGHTLQLAGEPQFDLKSHRRAPYTDLDSHSDDFDPASCKSQYDCVDFDSLLQEAQSSLRK</sequence>
<feature type="compositionally biased region" description="Low complexity" evidence="7">
    <location>
        <begin position="438"/>
        <end position="448"/>
    </location>
</feature>
<keyword evidence="3" id="KW-0694">RNA-binding</keyword>
<evidence type="ECO:0000256" key="1">
    <source>
        <dbReference type="ARBA" id="ARBA00004123"/>
    </source>
</evidence>
<dbReference type="AlphaFoldDB" id="A0AAV6FFK9"/>
<evidence type="ECO:0000313" key="9">
    <source>
        <dbReference type="Proteomes" id="UP000823561"/>
    </source>
</evidence>
<dbReference type="PANTHER" id="PTHR15528:SF11">
    <property type="entry name" value="FI18188P1"/>
    <property type="match status" value="1"/>
</dbReference>
<protein>
    <recommendedName>
        <fullName evidence="10">Peroxisome proliferator-activated receptor gamma coactivator 1-alpha</fullName>
    </recommendedName>
</protein>
<feature type="compositionally biased region" description="Basic residues" evidence="7">
    <location>
        <begin position="420"/>
        <end position="431"/>
    </location>
</feature>
<dbReference type="GO" id="GO:0045944">
    <property type="term" value="P:positive regulation of transcription by RNA polymerase II"/>
    <property type="evidence" value="ECO:0007669"/>
    <property type="project" value="TreeGrafter"/>
</dbReference>
<feature type="compositionally biased region" description="Low complexity" evidence="7">
    <location>
        <begin position="369"/>
        <end position="378"/>
    </location>
</feature>
<feature type="region of interest" description="Disordered" evidence="7">
    <location>
        <begin position="125"/>
        <end position="154"/>
    </location>
</feature>
<feature type="compositionally biased region" description="Basic and acidic residues" evidence="7">
    <location>
        <begin position="471"/>
        <end position="492"/>
    </location>
</feature>
<dbReference type="InterPro" id="IPR034605">
    <property type="entry name" value="PGC-1"/>
</dbReference>
<evidence type="ECO:0000256" key="7">
    <source>
        <dbReference type="SAM" id="MobiDB-lite"/>
    </source>
</evidence>
<comment type="caution">
    <text evidence="8">The sequence shown here is derived from an EMBL/GenBank/DDBJ whole genome shotgun (WGS) entry which is preliminary data.</text>
</comment>
<evidence type="ECO:0000256" key="6">
    <source>
        <dbReference type="ARBA" id="ARBA00023242"/>
    </source>
</evidence>
<name>A0AAV6FFK9_9TELE</name>
<evidence type="ECO:0000256" key="5">
    <source>
        <dbReference type="ARBA" id="ARBA00023163"/>
    </source>
</evidence>
<keyword evidence="4" id="KW-0805">Transcription regulation</keyword>
<evidence type="ECO:0000256" key="2">
    <source>
        <dbReference type="ARBA" id="ARBA00022553"/>
    </source>
</evidence>
<evidence type="ECO:0008006" key="10">
    <source>
        <dbReference type="Google" id="ProtNLM"/>
    </source>
</evidence>
<feature type="compositionally biased region" description="Low complexity" evidence="7">
    <location>
        <begin position="191"/>
        <end position="229"/>
    </location>
</feature>
<keyword evidence="6" id="KW-0539">Nucleus</keyword>
<keyword evidence="2" id="KW-0597">Phosphoprotein</keyword>
<dbReference type="GO" id="GO:0003712">
    <property type="term" value="F:transcription coregulator activity"/>
    <property type="evidence" value="ECO:0007669"/>
    <property type="project" value="InterPro"/>
</dbReference>
<accession>A0AAV6FFK9</accession>
<feature type="region of interest" description="Disordered" evidence="7">
    <location>
        <begin position="188"/>
        <end position="304"/>
    </location>
</feature>
<dbReference type="PANTHER" id="PTHR15528">
    <property type="entry name" value="PEROXISOME PROLIFERATOR ACTIVATED RECEPTOR GAMMA COACTIVATOR 1 PGC-1 -RELATED"/>
    <property type="match status" value="1"/>
</dbReference>
<evidence type="ECO:0000256" key="4">
    <source>
        <dbReference type="ARBA" id="ARBA00023015"/>
    </source>
</evidence>
<gene>
    <name evidence="8" type="ORF">AALO_G00304680</name>
</gene>
<keyword evidence="5" id="KW-0804">Transcription</keyword>
<feature type="region of interest" description="Disordered" evidence="7">
    <location>
        <begin position="362"/>
        <end position="492"/>
    </location>
</feature>
<evidence type="ECO:0000313" key="8">
    <source>
        <dbReference type="EMBL" id="KAG5261450.1"/>
    </source>
</evidence>